<dbReference type="GO" id="GO:0016757">
    <property type="term" value="F:glycosyltransferase activity"/>
    <property type="evidence" value="ECO:0007669"/>
    <property type="project" value="InterPro"/>
</dbReference>
<comment type="caution">
    <text evidence="4">The sequence shown here is derived from an EMBL/GenBank/DDBJ whole genome shotgun (WGS) entry which is preliminary data.</text>
</comment>
<dbReference type="AlphaFoldDB" id="A0A7C1JV43"/>
<dbReference type="Pfam" id="PF00534">
    <property type="entry name" value="Glycos_transf_1"/>
    <property type="match status" value="1"/>
</dbReference>
<dbReference type="InterPro" id="IPR028098">
    <property type="entry name" value="Glyco_trans_4-like_N"/>
</dbReference>
<dbReference type="Pfam" id="PF13439">
    <property type="entry name" value="Glyco_transf_4"/>
    <property type="match status" value="1"/>
</dbReference>
<dbReference type="Gene3D" id="3.40.50.2000">
    <property type="entry name" value="Glycogen Phosphorylase B"/>
    <property type="match status" value="2"/>
</dbReference>
<dbReference type="CDD" id="cd03809">
    <property type="entry name" value="GT4_MtfB-like"/>
    <property type="match status" value="1"/>
</dbReference>
<protein>
    <submittedName>
        <fullName evidence="4">Glycosyltransferase family 1 protein</fullName>
    </submittedName>
</protein>
<feature type="domain" description="Glycosyltransferase subfamily 4-like N-terminal" evidence="3">
    <location>
        <begin position="20"/>
        <end position="171"/>
    </location>
</feature>
<dbReference type="SUPFAM" id="SSF53756">
    <property type="entry name" value="UDP-Glycosyltransferase/glycogen phosphorylase"/>
    <property type="match status" value="1"/>
</dbReference>
<proteinExistence type="predicted"/>
<dbReference type="EMBL" id="DSJL01000010">
    <property type="protein sequence ID" value="HEF65123.1"/>
    <property type="molecule type" value="Genomic_DNA"/>
</dbReference>
<keyword evidence="1 4" id="KW-0808">Transferase</keyword>
<evidence type="ECO:0000256" key="1">
    <source>
        <dbReference type="ARBA" id="ARBA00022679"/>
    </source>
</evidence>
<dbReference type="PANTHER" id="PTHR46401:SF2">
    <property type="entry name" value="GLYCOSYLTRANSFERASE WBBK-RELATED"/>
    <property type="match status" value="1"/>
</dbReference>
<name>A0A7C1JV43_THERO</name>
<dbReference type="InterPro" id="IPR001296">
    <property type="entry name" value="Glyco_trans_1"/>
</dbReference>
<accession>A0A7C1JV43</accession>
<evidence type="ECO:0000313" key="4">
    <source>
        <dbReference type="EMBL" id="HEF65123.1"/>
    </source>
</evidence>
<dbReference type="GO" id="GO:0009103">
    <property type="term" value="P:lipopolysaccharide biosynthetic process"/>
    <property type="evidence" value="ECO:0007669"/>
    <property type="project" value="TreeGrafter"/>
</dbReference>
<gene>
    <name evidence="4" type="ORF">ENP47_05970</name>
</gene>
<evidence type="ECO:0000259" key="2">
    <source>
        <dbReference type="Pfam" id="PF00534"/>
    </source>
</evidence>
<reference evidence="4" key="1">
    <citation type="journal article" date="2020" name="mSystems">
        <title>Genome- and Community-Level Interaction Insights into Carbon Utilization and Element Cycling Functions of Hydrothermarchaeota in Hydrothermal Sediment.</title>
        <authorList>
            <person name="Zhou Z."/>
            <person name="Liu Y."/>
            <person name="Xu W."/>
            <person name="Pan J."/>
            <person name="Luo Z.H."/>
            <person name="Li M."/>
        </authorList>
    </citation>
    <scope>NUCLEOTIDE SEQUENCE [LARGE SCALE GENOMIC DNA]</scope>
    <source>
        <strain evidence="4">SpSt-222</strain>
    </source>
</reference>
<organism evidence="4">
    <name type="scientific">Thermomicrobium roseum</name>
    <dbReference type="NCBI Taxonomy" id="500"/>
    <lineage>
        <taxon>Bacteria</taxon>
        <taxon>Pseudomonadati</taxon>
        <taxon>Thermomicrobiota</taxon>
        <taxon>Thermomicrobia</taxon>
        <taxon>Thermomicrobiales</taxon>
        <taxon>Thermomicrobiaceae</taxon>
        <taxon>Thermomicrobium</taxon>
    </lineage>
</organism>
<sequence>MTEPIIGIDASRVRAEGITGTERYARRVIEHLLQRPGPYRFRLYWNTRSELPFPIDRAEISVIPFPRLWTHVRLAFELARHPVALLFVPAHVLPLWCPVPAVVTVHDLGYRYEPQAHPLRQRLYLELGTWWSVRRARRVIAISQATANDLIRFYRVAPERIAVIPHGVDAQFFPRSPQECAPVRHRYGLQRPYLLHVGTLQPRKNLVRLVQAFELLARHDSALELVLVGKRGWLAEPIERAIAESPFRERIRWLGHVDDRDLPALYSAAEVFVFPSLYEGFGLPVLEAMACGTPVVASQRGALNEIAGPALVCNPLDPANIAEAISAARQPDLRISLSVAGRTHAAQFSWERTAEETLAVLTAALGAPHASTISTHSCREDR</sequence>
<dbReference type="FunFam" id="3.40.50.2000:FF:000119">
    <property type="entry name" value="Glycosyl transferase group 1"/>
    <property type="match status" value="1"/>
</dbReference>
<dbReference type="PANTHER" id="PTHR46401">
    <property type="entry name" value="GLYCOSYLTRANSFERASE WBBK-RELATED"/>
    <property type="match status" value="1"/>
</dbReference>
<feature type="domain" description="Glycosyl transferase family 1" evidence="2">
    <location>
        <begin position="190"/>
        <end position="326"/>
    </location>
</feature>
<evidence type="ECO:0000259" key="3">
    <source>
        <dbReference type="Pfam" id="PF13439"/>
    </source>
</evidence>